<reference evidence="8 9" key="1">
    <citation type="submission" date="2018-05" db="EMBL/GenBank/DDBJ databases">
        <title>Complete Genome Sequences of Extremely Thermoacidophilic, Metal-Mobilizing Type-Strain Members of the Archaeal Family Sulfolobaceae: Acidianus brierleyi DSM-1651T, Acidianus sulfidivorans DSM-18786T, Metallosphaera hakonensis DSM-7519T, and Metallosphaera prunae DSM-10039T.</title>
        <authorList>
            <person name="Counts J.A."/>
            <person name="Kelly R.M."/>
        </authorList>
    </citation>
    <scope>NUCLEOTIDE SEQUENCE [LARGE SCALE GENOMIC DNA]</scope>
    <source>
        <strain evidence="8 9">HO1-1</strain>
    </source>
</reference>
<dbReference type="GeneID" id="36834725"/>
<dbReference type="InterPro" id="IPR023885">
    <property type="entry name" value="4Fe4S-binding_SPASM_dom"/>
</dbReference>
<dbReference type="SFLD" id="SFLDG01384">
    <property type="entry name" value="thioether_bond_formation_requi"/>
    <property type="match status" value="1"/>
</dbReference>
<evidence type="ECO:0000256" key="1">
    <source>
        <dbReference type="ARBA" id="ARBA00001966"/>
    </source>
</evidence>
<keyword evidence="5" id="KW-0408">Iron</keyword>
<dbReference type="InterPro" id="IPR058240">
    <property type="entry name" value="rSAM_sf"/>
</dbReference>
<dbReference type="SFLD" id="SFLDS00029">
    <property type="entry name" value="Radical_SAM"/>
    <property type="match status" value="1"/>
</dbReference>
<name>A0A2U9IT52_9CREN</name>
<protein>
    <submittedName>
        <fullName evidence="8">Radical SAM/SPASM domain-containing protein</fullName>
    </submittedName>
</protein>
<dbReference type="PANTHER" id="PTHR43787">
    <property type="entry name" value="FEMO COFACTOR BIOSYNTHESIS PROTEIN NIFB-RELATED"/>
    <property type="match status" value="1"/>
</dbReference>
<dbReference type="InterPro" id="IPR013785">
    <property type="entry name" value="Aldolase_TIM"/>
</dbReference>
<dbReference type="NCBIfam" id="TIGR04085">
    <property type="entry name" value="rSAM_more_4Fe4S"/>
    <property type="match status" value="1"/>
</dbReference>
<keyword evidence="2" id="KW-0004">4Fe-4S</keyword>
<evidence type="ECO:0000256" key="5">
    <source>
        <dbReference type="ARBA" id="ARBA00023004"/>
    </source>
</evidence>
<dbReference type="InterPro" id="IPR007197">
    <property type="entry name" value="rSAM"/>
</dbReference>
<dbReference type="OrthoDB" id="5620at2157"/>
<dbReference type="KEGG" id="mhk:DFR87_05245"/>
<dbReference type="GO" id="GO:0051539">
    <property type="term" value="F:4 iron, 4 sulfur cluster binding"/>
    <property type="evidence" value="ECO:0007669"/>
    <property type="project" value="UniProtKB-KW"/>
</dbReference>
<evidence type="ECO:0000259" key="7">
    <source>
        <dbReference type="PROSITE" id="PS51918"/>
    </source>
</evidence>
<feature type="domain" description="Radical SAM core" evidence="7">
    <location>
        <begin position="66"/>
        <end position="286"/>
    </location>
</feature>
<dbReference type="Gene3D" id="3.20.20.70">
    <property type="entry name" value="Aldolase class I"/>
    <property type="match status" value="1"/>
</dbReference>
<dbReference type="InterPro" id="IPR023867">
    <property type="entry name" value="Sulphatase_maturase_rSAM"/>
</dbReference>
<keyword evidence="6" id="KW-0411">Iron-sulfur</keyword>
<evidence type="ECO:0000256" key="6">
    <source>
        <dbReference type="ARBA" id="ARBA00023014"/>
    </source>
</evidence>
<dbReference type="InterPro" id="IPR000385">
    <property type="entry name" value="MoaA_NifB_PqqE_Fe-S-bd_CS"/>
</dbReference>
<dbReference type="SFLD" id="SFLDG01067">
    <property type="entry name" value="SPASM/twitch_domain_containing"/>
    <property type="match status" value="1"/>
</dbReference>
<dbReference type="PROSITE" id="PS01305">
    <property type="entry name" value="MOAA_NIFB_PQQE"/>
    <property type="match status" value="1"/>
</dbReference>
<keyword evidence="4" id="KW-0479">Metal-binding</keyword>
<evidence type="ECO:0000313" key="8">
    <source>
        <dbReference type="EMBL" id="AWR99205.1"/>
    </source>
</evidence>
<reference evidence="9" key="3">
    <citation type="submission" date="2020-03" db="EMBL/GenBank/DDBJ databases">
        <title>Sequencing and Assembly of Multiple Reported Metal-Biooxidizing Members of the Extremely Thermoacidophilic Archaeal Family Sulfolobaceae.</title>
        <authorList>
            <person name="Counts J.A."/>
            <person name="Kelly R.M."/>
        </authorList>
    </citation>
    <scope>NUCLEOTIDE SEQUENCE [LARGE SCALE GENOMIC DNA]</scope>
    <source>
        <strain evidence="9">HO1-1</strain>
    </source>
</reference>
<keyword evidence="3" id="KW-0949">S-adenosyl-L-methionine</keyword>
<dbReference type="UniPathway" id="UPA00782"/>
<dbReference type="AlphaFoldDB" id="A0A2U9IT52"/>
<proteinExistence type="predicted"/>
<sequence length="400" mass="46148">MVLSKFNIFIDNFLFNTLTGYAIELDPWEIEKVKSGEIPAHLKEVIEEGFSSTDDDLEKVVEGLLKKPVLEPTLVLTYKCNFDCVYCFQKGFRRETSVSDRTVKGFVNYVRRNEKGRKVRVTFFGGEPLLELKRIEEVSRALLDLKYSFSLVTNGSMLTGSVVQRLSSLGLSHVQITLDGPKEIHDKRRYYIDGRGSFDVIINNLRVIQDMVKVVLRINIDVNNLTEVDQLLDELRREEITKVRLDPHFVHTNMFRNEWWDNVIPKDLEAEVMRKFWESAKDHGFDIPHDIFRLGICVAHIDEDIVVDPEGRIYPCWAFTGNPLYVKGELNEDGTVKVVNPSLLGRNSLKIHDQCRSCPFLPLCMGGCRFLSVLDKKGYHGLDCRRETYEKIAKLVKLLR</sequence>
<evidence type="ECO:0000313" key="9">
    <source>
        <dbReference type="Proteomes" id="UP000247586"/>
    </source>
</evidence>
<reference evidence="9" key="2">
    <citation type="submission" date="2020-03" db="EMBL/GenBank/DDBJ databases">
        <title>Complete Genome Sequences of Extremely Thermoacidophilic, Metal-Mobilizing Type-Strain Members of the Archaeal Family Sulfolobaceae: Acidianus brierleyi DSM-1651T, Acidianus sulfidivorans DSM-18786T, Metallosphaera hakonensis DSM-7519T, and Metallosphaera prunae DSM-10039T.</title>
        <authorList>
            <person name="Counts J.A."/>
            <person name="Kelly R.M."/>
        </authorList>
    </citation>
    <scope>NUCLEOTIDE SEQUENCE [LARGE SCALE GENOMIC DNA]</scope>
    <source>
        <strain evidence="9">HO1-1</strain>
    </source>
</reference>
<dbReference type="PROSITE" id="PS51918">
    <property type="entry name" value="RADICAL_SAM"/>
    <property type="match status" value="1"/>
</dbReference>
<dbReference type="PANTHER" id="PTHR43787:SF3">
    <property type="entry name" value="ARYLSULFATASE REGULATORY PROTEIN"/>
    <property type="match status" value="1"/>
</dbReference>
<organism evidence="8 9">
    <name type="scientific">Metallosphaera hakonensis JCM 8857 = DSM 7519</name>
    <dbReference type="NCBI Taxonomy" id="1293036"/>
    <lineage>
        <taxon>Archaea</taxon>
        <taxon>Thermoproteota</taxon>
        <taxon>Thermoprotei</taxon>
        <taxon>Sulfolobales</taxon>
        <taxon>Sulfolobaceae</taxon>
        <taxon>Metallosphaera</taxon>
    </lineage>
</organism>
<gene>
    <name evidence="8" type="ORF">DFR87_05245</name>
</gene>
<dbReference type="Pfam" id="PF04055">
    <property type="entry name" value="Radical_SAM"/>
    <property type="match status" value="1"/>
</dbReference>
<dbReference type="RefSeq" id="WP_110369057.1">
    <property type="nucleotide sequence ID" value="NZ_CP029287.2"/>
</dbReference>
<dbReference type="GO" id="GO:0046872">
    <property type="term" value="F:metal ion binding"/>
    <property type="evidence" value="ECO:0007669"/>
    <property type="project" value="UniProtKB-KW"/>
</dbReference>
<evidence type="ECO:0000256" key="4">
    <source>
        <dbReference type="ARBA" id="ARBA00022723"/>
    </source>
</evidence>
<dbReference type="GO" id="GO:0016491">
    <property type="term" value="F:oxidoreductase activity"/>
    <property type="evidence" value="ECO:0007669"/>
    <property type="project" value="InterPro"/>
</dbReference>
<dbReference type="STRING" id="1293036.GCA_001315825_02181"/>
<accession>A0A2U9IT52</accession>
<dbReference type="EMBL" id="CP029287">
    <property type="protein sequence ID" value="AWR99205.1"/>
    <property type="molecule type" value="Genomic_DNA"/>
</dbReference>
<dbReference type="CDD" id="cd01335">
    <property type="entry name" value="Radical_SAM"/>
    <property type="match status" value="1"/>
</dbReference>
<evidence type="ECO:0000256" key="2">
    <source>
        <dbReference type="ARBA" id="ARBA00022485"/>
    </source>
</evidence>
<keyword evidence="9" id="KW-1185">Reference proteome</keyword>
<comment type="cofactor">
    <cofactor evidence="1">
        <name>[4Fe-4S] cluster</name>
        <dbReference type="ChEBI" id="CHEBI:49883"/>
    </cofactor>
</comment>
<dbReference type="SUPFAM" id="SSF102114">
    <property type="entry name" value="Radical SAM enzymes"/>
    <property type="match status" value="1"/>
</dbReference>
<dbReference type="Proteomes" id="UP000247586">
    <property type="component" value="Chromosome"/>
</dbReference>
<dbReference type="SFLD" id="SFLDG01386">
    <property type="entry name" value="main_SPASM_domain-containing"/>
    <property type="match status" value="1"/>
</dbReference>
<evidence type="ECO:0000256" key="3">
    <source>
        <dbReference type="ARBA" id="ARBA00022691"/>
    </source>
</evidence>